<keyword evidence="1" id="KW-0479">Metal-binding</keyword>
<feature type="domain" description="FLYWCH-type" evidence="5">
    <location>
        <begin position="15"/>
        <end position="70"/>
    </location>
</feature>
<evidence type="ECO:0000256" key="4">
    <source>
        <dbReference type="SAM" id="MobiDB-lite"/>
    </source>
</evidence>
<dbReference type="InterPro" id="IPR007588">
    <property type="entry name" value="Znf_FLYWCH"/>
</dbReference>
<name>A0A915DUN5_9BILA</name>
<dbReference type="AlphaFoldDB" id="A0A915DUN5"/>
<proteinExistence type="predicted"/>
<sequence length="595" mass="63804">MFQFQPYDPARPRMVTSFKGNQKLIFEGYRYNIHHIVPTKGVKTWRCVCAKKLTSARSWCKGRAETWDNDSHGISKESITTQLNMKWLNWILNELIDDAATFMSEGVSFGSRESLKKSLTVARKSAENGGFKLKCYKNSDPAVAAISKAQKQAKINGNDLFPTDLKMFEGNGTMLSLLSLARQCQGNGQDSQQSSGQENGSSSAAAAAAAAILLNNANCSEDPSLDLMNSHEQSTSSSNCSSSSILNQHFASAAANAISAAQRANGNGADPSNCSDASSTDFLLDSSSAMDLMIDVVGSPPPAKMARVDGEASLASSSAASTPAREANDSGCYSASTGNTGSNCRRRNAASSSSDIMMSNQMRPGSTTPLSSSNNQQQDQKGNLMQLQKKTARINNIFNKLSQQAAAAASSSPTPPPTSISNTSSSMPMNNNAFCNFNPQTHNFSMPFANLFQQQQHHHQMKQSIKSMTVREGLKNLQKQKAHNNLAGLNNGFNLTKSVSNSNKRSMQSRLVSTETQTEPTDHIANGHIKEEDIELEGIRPSVCLGSAGCATSVQNVSTTPCGCRIIKVCCCSEETCTKRRPSLASSSSLASVEK</sequence>
<dbReference type="Gene3D" id="2.20.25.240">
    <property type="match status" value="1"/>
</dbReference>
<dbReference type="Pfam" id="PF04500">
    <property type="entry name" value="FLYWCH"/>
    <property type="match status" value="1"/>
</dbReference>
<evidence type="ECO:0000259" key="5">
    <source>
        <dbReference type="Pfam" id="PF04500"/>
    </source>
</evidence>
<feature type="region of interest" description="Disordered" evidence="4">
    <location>
        <begin position="316"/>
        <end position="386"/>
    </location>
</feature>
<feature type="region of interest" description="Disordered" evidence="4">
    <location>
        <begin position="405"/>
        <end position="425"/>
    </location>
</feature>
<keyword evidence="2" id="KW-0863">Zinc-finger</keyword>
<accession>A0A915DUN5</accession>
<feature type="compositionally biased region" description="Polar residues" evidence="4">
    <location>
        <begin position="331"/>
        <end position="341"/>
    </location>
</feature>
<dbReference type="Proteomes" id="UP000887574">
    <property type="component" value="Unplaced"/>
</dbReference>
<protein>
    <submittedName>
        <fullName evidence="7">FLYWCH-type domain-containing protein</fullName>
    </submittedName>
</protein>
<evidence type="ECO:0000256" key="2">
    <source>
        <dbReference type="ARBA" id="ARBA00022771"/>
    </source>
</evidence>
<evidence type="ECO:0000313" key="6">
    <source>
        <dbReference type="Proteomes" id="UP000887574"/>
    </source>
</evidence>
<evidence type="ECO:0000256" key="3">
    <source>
        <dbReference type="ARBA" id="ARBA00022833"/>
    </source>
</evidence>
<reference evidence="7" key="1">
    <citation type="submission" date="2022-11" db="UniProtKB">
        <authorList>
            <consortium name="WormBaseParasite"/>
        </authorList>
    </citation>
    <scope>IDENTIFICATION</scope>
</reference>
<feature type="compositionally biased region" description="Polar residues" evidence="4">
    <location>
        <begin position="355"/>
        <end position="386"/>
    </location>
</feature>
<keyword evidence="3" id="KW-0862">Zinc</keyword>
<organism evidence="6 7">
    <name type="scientific">Ditylenchus dipsaci</name>
    <dbReference type="NCBI Taxonomy" id="166011"/>
    <lineage>
        <taxon>Eukaryota</taxon>
        <taxon>Metazoa</taxon>
        <taxon>Ecdysozoa</taxon>
        <taxon>Nematoda</taxon>
        <taxon>Chromadorea</taxon>
        <taxon>Rhabditida</taxon>
        <taxon>Tylenchina</taxon>
        <taxon>Tylenchomorpha</taxon>
        <taxon>Sphaerularioidea</taxon>
        <taxon>Anguinidae</taxon>
        <taxon>Anguininae</taxon>
        <taxon>Ditylenchus</taxon>
    </lineage>
</organism>
<dbReference type="GO" id="GO:0008270">
    <property type="term" value="F:zinc ion binding"/>
    <property type="evidence" value="ECO:0007669"/>
    <property type="project" value="UniProtKB-KW"/>
</dbReference>
<dbReference type="WBParaSite" id="jg22992">
    <property type="protein sequence ID" value="jg22992"/>
    <property type="gene ID" value="jg22992"/>
</dbReference>
<evidence type="ECO:0000313" key="7">
    <source>
        <dbReference type="WBParaSite" id="jg22992"/>
    </source>
</evidence>
<evidence type="ECO:0000256" key="1">
    <source>
        <dbReference type="ARBA" id="ARBA00022723"/>
    </source>
</evidence>
<keyword evidence="6" id="KW-1185">Reference proteome</keyword>